<evidence type="ECO:0000313" key="1">
    <source>
        <dbReference type="EMBL" id="ADC47387.1"/>
    </source>
</evidence>
<accession>D3E4C6</accession>
<dbReference type="PATRIC" id="fig|634498.28.peg.1539"/>
<proteinExistence type="predicted"/>
<dbReference type="OrthoDB" id="377323at2157"/>
<dbReference type="EMBL" id="CP001719">
    <property type="protein sequence ID" value="ADC47387.1"/>
    <property type="molecule type" value="Genomic_DNA"/>
</dbReference>
<sequence length="235" mass="27851">MENAPNKEDIKKIAGDDLSKAELKKRIIELYDSGQTMMDIADSVNRSKIYVSNVIHGFYDEDEIKVRQYDKLRGKAKLDFSRYRSSTGIYRVSYVENKRSGNDYWSYQYYDDGRLKRIVSVNLYKLKTVVTEKGLDWFEFTEEAKEMVLKDKENFDESSLKRTNKTGFYRVTKRKTNTKQGYTWAYSFKENNHLYFVSSISISKLKEKVLSNGWEWEELTEEATRLVEEDSKKRI</sequence>
<reference evidence="1 2" key="1">
    <citation type="journal article" date="2010" name="PLoS ONE">
        <title>The genome sequence of the rumen methanogen Methanobrevibacter ruminantium reveals new possibilities for controlling ruminant methane emissions.</title>
        <authorList>
            <person name="Leahy S.C."/>
            <person name="Kelly W.J."/>
            <person name="Altermann E."/>
            <person name="Ronimus R.S."/>
            <person name="Yeoman C.J."/>
            <person name="Pacheco D.M."/>
            <person name="Li D."/>
            <person name="Kong Z."/>
            <person name="McTavish S."/>
            <person name="Sang C."/>
            <person name="Lambie S.C."/>
            <person name="Janssen P.H."/>
            <person name="Dey D."/>
            <person name="Attwood G.T."/>
        </authorList>
    </citation>
    <scope>NUCLEOTIDE SEQUENCE [LARGE SCALE GENOMIC DNA]</scope>
    <source>
        <strain evidence="2">ATCC 35063 / DSM 1093 / JCM 13430 / OCM 146 / M1</strain>
    </source>
</reference>
<dbReference type="HOGENOM" id="CLU_1178142_0_0_2"/>
<dbReference type="Proteomes" id="UP000008680">
    <property type="component" value="Chromosome"/>
</dbReference>
<keyword evidence="2" id="KW-1185">Reference proteome</keyword>
<gene>
    <name evidence="1" type="ordered locus">mru_1537</name>
</gene>
<dbReference type="AlphaFoldDB" id="D3E4C6"/>
<name>D3E4C6_METRM</name>
<organism evidence="1 2">
    <name type="scientific">Methanobrevibacter ruminantium (strain ATCC 35063 / DSM 1093 / JCM 13430 / OCM 146 / M1)</name>
    <name type="common">Methanobacterium ruminantium</name>
    <dbReference type="NCBI Taxonomy" id="634498"/>
    <lineage>
        <taxon>Archaea</taxon>
        <taxon>Methanobacteriati</taxon>
        <taxon>Methanobacteriota</taxon>
        <taxon>Methanomada group</taxon>
        <taxon>Methanobacteria</taxon>
        <taxon>Methanobacteriales</taxon>
        <taxon>Methanobacteriaceae</taxon>
        <taxon>Methanobrevibacter</taxon>
    </lineage>
</organism>
<dbReference type="RefSeq" id="WP_012956336.1">
    <property type="nucleotide sequence ID" value="NC_013790.1"/>
</dbReference>
<protein>
    <submittedName>
        <fullName evidence="1">Uncharacterized protein</fullName>
    </submittedName>
</protein>
<dbReference type="KEGG" id="mru:mru_1537"/>
<evidence type="ECO:0000313" key="2">
    <source>
        <dbReference type="Proteomes" id="UP000008680"/>
    </source>
</evidence>
<dbReference type="GeneID" id="8771190"/>